<keyword evidence="2" id="KW-1185">Reference proteome</keyword>
<dbReference type="GO" id="GO:0016884">
    <property type="term" value="F:carbon-nitrogen ligase activity, with glutamine as amido-N-donor"/>
    <property type="evidence" value="ECO:0007669"/>
    <property type="project" value="InterPro"/>
</dbReference>
<reference evidence="1" key="1">
    <citation type="submission" date="2020-08" db="EMBL/GenBank/DDBJ databases">
        <title>Genome public.</title>
        <authorList>
            <person name="Liu C."/>
            <person name="Sun Q."/>
        </authorList>
    </citation>
    <scope>NUCLEOTIDE SEQUENCE</scope>
    <source>
        <strain evidence="1">NSJ-42</strain>
    </source>
</reference>
<dbReference type="Gene3D" id="1.10.1510.10">
    <property type="entry name" value="Uncharacterised protein YqeY/AIM41 PF09424, N-terminal domain"/>
    <property type="match status" value="1"/>
</dbReference>
<protein>
    <submittedName>
        <fullName evidence="1">GatB/YqeY domain-containing protein</fullName>
    </submittedName>
</protein>
<comment type="caution">
    <text evidence="1">The sequence shown here is derived from an EMBL/GenBank/DDBJ whole genome shotgun (WGS) entry which is preliminary data.</text>
</comment>
<dbReference type="InterPro" id="IPR023168">
    <property type="entry name" value="GatB_Yqey_C_2"/>
</dbReference>
<evidence type="ECO:0000313" key="2">
    <source>
        <dbReference type="Proteomes" id="UP000662088"/>
    </source>
</evidence>
<gene>
    <name evidence="1" type="ORF">H8R92_10330</name>
</gene>
<dbReference type="InterPro" id="IPR042184">
    <property type="entry name" value="YqeY/Aim41_N"/>
</dbReference>
<name>A0A8I0DQ16_9CLOT</name>
<dbReference type="SUPFAM" id="SSF89095">
    <property type="entry name" value="GatB/YqeY motif"/>
    <property type="match status" value="1"/>
</dbReference>
<dbReference type="Gene3D" id="1.10.10.410">
    <property type="match status" value="1"/>
</dbReference>
<dbReference type="PANTHER" id="PTHR28055:SF1">
    <property type="entry name" value="ALTERED INHERITANCE OF MITOCHONDRIA PROTEIN 41, MITOCHONDRIAL"/>
    <property type="match status" value="1"/>
</dbReference>
<sequence length="144" mass="16452">MLKEILKKDEISAMKARDKAKVSVLRLVNAEIKAYEVNNREDISDENVIKIIEKSIKQNKEALEYAKQANNEEKIAEGNFAIEILTPYLPKQLTDEEVNEMLKEIIENGSYTVADIGKIMKEIMPKISGRFDRSKINPMVKALL</sequence>
<dbReference type="InterPro" id="IPR003789">
    <property type="entry name" value="Asn/Gln_tRNA_amidoTrase-B-like"/>
</dbReference>
<dbReference type="PANTHER" id="PTHR28055">
    <property type="entry name" value="ALTERED INHERITANCE OF MITOCHONDRIA PROTEIN 41, MITOCHONDRIAL"/>
    <property type="match status" value="1"/>
</dbReference>
<dbReference type="Proteomes" id="UP000662088">
    <property type="component" value="Unassembled WGS sequence"/>
</dbReference>
<dbReference type="RefSeq" id="WP_186835408.1">
    <property type="nucleotide sequence ID" value="NZ_JACOOQ010000017.1"/>
</dbReference>
<evidence type="ECO:0000313" key="1">
    <source>
        <dbReference type="EMBL" id="MBC5640811.1"/>
    </source>
</evidence>
<dbReference type="EMBL" id="JACOOQ010000017">
    <property type="protein sequence ID" value="MBC5640811.1"/>
    <property type="molecule type" value="Genomic_DNA"/>
</dbReference>
<dbReference type="Pfam" id="PF09424">
    <property type="entry name" value="YqeY"/>
    <property type="match status" value="1"/>
</dbReference>
<dbReference type="AlphaFoldDB" id="A0A8I0DQ16"/>
<proteinExistence type="predicted"/>
<accession>A0A8I0DQ16</accession>
<dbReference type="InterPro" id="IPR019004">
    <property type="entry name" value="YqeY/Aim41"/>
</dbReference>
<organism evidence="1 2">
    <name type="scientific">Clostridium lentum</name>
    <dbReference type="NCBI Taxonomy" id="2763037"/>
    <lineage>
        <taxon>Bacteria</taxon>
        <taxon>Bacillati</taxon>
        <taxon>Bacillota</taxon>
        <taxon>Clostridia</taxon>
        <taxon>Eubacteriales</taxon>
        <taxon>Clostridiaceae</taxon>
        <taxon>Clostridium</taxon>
    </lineage>
</organism>